<dbReference type="OMA" id="WINCYRI"/>
<dbReference type="EMBL" id="LRBV02000006">
    <property type="status" value="NOT_ANNOTATED_CDS"/>
    <property type="molecule type" value="Genomic_DNA"/>
</dbReference>
<dbReference type="GO" id="GO:0033612">
    <property type="term" value="F:receptor serine/threonine kinase binding"/>
    <property type="evidence" value="ECO:0007669"/>
    <property type="project" value="InterPro"/>
</dbReference>
<dbReference type="InterPro" id="IPR037495">
    <property type="entry name" value="CLE41/42/44"/>
</dbReference>
<dbReference type="PANTHER" id="PTHR35301">
    <property type="entry name" value="CLAVATA3/ESR (CLE)-RELATED PROTEIN 41-RELATED"/>
    <property type="match status" value="1"/>
</dbReference>
<evidence type="ECO:0000313" key="3">
    <source>
        <dbReference type="Proteomes" id="UP000594261"/>
    </source>
</evidence>
<dbReference type="GO" id="GO:0048046">
    <property type="term" value="C:apoplast"/>
    <property type="evidence" value="ECO:0007669"/>
    <property type="project" value="TreeGrafter"/>
</dbReference>
<dbReference type="InParanoid" id="A0A7N2LWJ9"/>
<dbReference type="Proteomes" id="UP000594261">
    <property type="component" value="Chromosome 6"/>
</dbReference>
<dbReference type="PANTHER" id="PTHR35301:SF2">
    <property type="match status" value="1"/>
</dbReference>
<dbReference type="GO" id="GO:0010089">
    <property type="term" value="P:xylem development"/>
    <property type="evidence" value="ECO:0007669"/>
    <property type="project" value="InterPro"/>
</dbReference>
<accession>A0A7N2LWJ9</accession>
<dbReference type="Gramene" id="QL06p024084:mrna">
    <property type="protein sequence ID" value="QL06p024084:mrna:CDS:2"/>
    <property type="gene ID" value="QL06p024084"/>
</dbReference>
<reference evidence="2" key="2">
    <citation type="submission" date="2021-01" db="UniProtKB">
        <authorList>
            <consortium name="EnsemblPlants"/>
        </authorList>
    </citation>
    <scope>IDENTIFICATION</scope>
</reference>
<reference evidence="2 3" key="1">
    <citation type="journal article" date="2016" name="G3 (Bethesda)">
        <title>First Draft Assembly and Annotation of the Genome of a California Endemic Oak Quercus lobata Nee (Fagaceae).</title>
        <authorList>
            <person name="Sork V.L."/>
            <person name="Fitz-Gibbon S.T."/>
            <person name="Puiu D."/>
            <person name="Crepeau M."/>
            <person name="Gugger P.F."/>
            <person name="Sherman R."/>
            <person name="Stevens K."/>
            <person name="Langley C.H."/>
            <person name="Pellegrini M."/>
            <person name="Salzberg S.L."/>
        </authorList>
    </citation>
    <scope>NUCLEOTIDE SEQUENCE [LARGE SCALE GENOMIC DNA]</scope>
    <source>
        <strain evidence="2 3">cv. SW786</strain>
    </source>
</reference>
<feature type="compositionally biased region" description="Basic and acidic residues" evidence="1">
    <location>
        <begin position="77"/>
        <end position="86"/>
    </location>
</feature>
<organism evidence="2 3">
    <name type="scientific">Quercus lobata</name>
    <name type="common">Valley oak</name>
    <dbReference type="NCBI Taxonomy" id="97700"/>
    <lineage>
        <taxon>Eukaryota</taxon>
        <taxon>Viridiplantae</taxon>
        <taxon>Streptophyta</taxon>
        <taxon>Embryophyta</taxon>
        <taxon>Tracheophyta</taxon>
        <taxon>Spermatophyta</taxon>
        <taxon>Magnoliopsida</taxon>
        <taxon>eudicotyledons</taxon>
        <taxon>Gunneridae</taxon>
        <taxon>Pentapetalae</taxon>
        <taxon>rosids</taxon>
        <taxon>fabids</taxon>
        <taxon>Fagales</taxon>
        <taxon>Fagaceae</taxon>
        <taxon>Quercus</taxon>
    </lineage>
</organism>
<dbReference type="AlphaFoldDB" id="A0A7N2LWJ9"/>
<evidence type="ECO:0000256" key="1">
    <source>
        <dbReference type="SAM" id="MobiDB-lite"/>
    </source>
</evidence>
<name>A0A7N2LWJ9_QUELO</name>
<sequence>MARASMAALCESSTKSLVVLLFLGLLLIVTLFDHPTEFSMLPKAQSSSAARRLLLHPSTTQQFNTGFQPKQSSNKNVTDRQYKVSAHEVPSGPNPESNK</sequence>
<keyword evidence="3" id="KW-1185">Reference proteome</keyword>
<feature type="region of interest" description="Disordered" evidence="1">
    <location>
        <begin position="60"/>
        <end position="99"/>
    </location>
</feature>
<proteinExistence type="predicted"/>
<feature type="compositionally biased region" description="Polar residues" evidence="1">
    <location>
        <begin position="60"/>
        <end position="76"/>
    </location>
</feature>
<protein>
    <submittedName>
        <fullName evidence="2">Uncharacterized protein</fullName>
    </submittedName>
</protein>
<dbReference type="EnsemblPlants" id="QL06p024084:mrna">
    <property type="protein sequence ID" value="QL06p024084:mrna:CDS:2"/>
    <property type="gene ID" value="QL06p024084"/>
</dbReference>
<evidence type="ECO:0000313" key="2">
    <source>
        <dbReference type="EnsemblPlants" id="QL06p024084:mrna:CDS:2"/>
    </source>
</evidence>